<feature type="domain" description="Glycosyltransferase family 28 N-terminal" evidence="3">
    <location>
        <begin position="95"/>
        <end position="257"/>
    </location>
</feature>
<name>A0A0J9WNS9_FUSO4</name>
<proteinExistence type="predicted"/>
<dbReference type="Pfam" id="PF03033">
    <property type="entry name" value="Glyco_transf_28"/>
    <property type="match status" value="1"/>
</dbReference>
<dbReference type="GO" id="GO:0016906">
    <property type="term" value="F:sterol 3-beta-glucosyltransferase activity"/>
    <property type="evidence" value="ECO:0007669"/>
    <property type="project" value="UniProtKB-ARBA"/>
</dbReference>
<reference evidence="5" key="2">
    <citation type="journal article" date="2010" name="Nature">
        <title>Comparative genomics reveals mobile pathogenicity chromosomes in Fusarium.</title>
        <authorList>
            <person name="Ma L.J."/>
            <person name="van der Does H.C."/>
            <person name="Borkovich K.A."/>
            <person name="Coleman J.J."/>
            <person name="Daboussi M.J."/>
            <person name="Di Pietro A."/>
            <person name="Dufresne M."/>
            <person name="Freitag M."/>
            <person name="Grabherr M."/>
            <person name="Henrissat B."/>
            <person name="Houterman P.M."/>
            <person name="Kang S."/>
            <person name="Shim W.B."/>
            <person name="Woloshuk C."/>
            <person name="Xie X."/>
            <person name="Xu J.R."/>
            <person name="Antoniw J."/>
            <person name="Baker S.E."/>
            <person name="Bluhm B.H."/>
            <person name="Breakspear A."/>
            <person name="Brown D.W."/>
            <person name="Butchko R.A."/>
            <person name="Chapman S."/>
            <person name="Coulson R."/>
            <person name="Coutinho P.M."/>
            <person name="Danchin E.G."/>
            <person name="Diener A."/>
            <person name="Gale L.R."/>
            <person name="Gardiner D.M."/>
            <person name="Goff S."/>
            <person name="Hammond-Kosack K.E."/>
            <person name="Hilburn K."/>
            <person name="Hua-Van A."/>
            <person name="Jonkers W."/>
            <person name="Kazan K."/>
            <person name="Kodira C.D."/>
            <person name="Koehrsen M."/>
            <person name="Kumar L."/>
            <person name="Lee Y.H."/>
            <person name="Li L."/>
            <person name="Manners J.M."/>
            <person name="Miranda-Saavedra D."/>
            <person name="Mukherjee M."/>
            <person name="Park G."/>
            <person name="Park J."/>
            <person name="Park S.Y."/>
            <person name="Proctor R.H."/>
            <person name="Regev A."/>
            <person name="Ruiz-Roldan M.C."/>
            <person name="Sain D."/>
            <person name="Sakthikumar S."/>
            <person name="Sykes S."/>
            <person name="Schwartz D.C."/>
            <person name="Turgeon B.G."/>
            <person name="Wapinski I."/>
            <person name="Yoder O."/>
            <person name="Young S."/>
            <person name="Zeng Q."/>
            <person name="Zhou S."/>
            <person name="Galagan J."/>
            <person name="Cuomo C.A."/>
            <person name="Kistler H.C."/>
            <person name="Rep M."/>
        </authorList>
    </citation>
    <scope>NUCLEOTIDE SEQUENCE [LARGE SCALE GENOMIC DNA]</scope>
    <source>
        <strain evidence="5">4287</strain>
    </source>
</reference>
<feature type="region of interest" description="Disordered" evidence="2">
    <location>
        <begin position="621"/>
        <end position="650"/>
    </location>
</feature>
<evidence type="ECO:0000313" key="6">
    <source>
        <dbReference type="Proteomes" id="UP000009097"/>
    </source>
</evidence>
<dbReference type="FunFam" id="3.40.50.2000:FF:000009">
    <property type="entry name" value="Sterol 3-beta-glucosyltransferase UGT80A2"/>
    <property type="match status" value="1"/>
</dbReference>
<dbReference type="CDD" id="cd03784">
    <property type="entry name" value="GT1_Gtf-like"/>
    <property type="match status" value="1"/>
</dbReference>
<evidence type="ECO:0000256" key="2">
    <source>
        <dbReference type="SAM" id="MobiDB-lite"/>
    </source>
</evidence>
<feature type="domain" description="Erythromycin biosynthesis protein CIII-like C-terminal" evidence="4">
    <location>
        <begin position="416"/>
        <end position="518"/>
    </location>
</feature>
<organism evidence="5 6">
    <name type="scientific">Fusarium oxysporum f. sp. lycopersici (strain 4287 / CBS 123668 / FGSC 9935 / NRRL 34936)</name>
    <name type="common">Fusarium vascular wilt of tomato</name>
    <dbReference type="NCBI Taxonomy" id="426428"/>
    <lineage>
        <taxon>Eukaryota</taxon>
        <taxon>Fungi</taxon>
        <taxon>Dikarya</taxon>
        <taxon>Ascomycota</taxon>
        <taxon>Pezizomycotina</taxon>
        <taxon>Sordariomycetes</taxon>
        <taxon>Hypocreomycetidae</taxon>
        <taxon>Hypocreales</taxon>
        <taxon>Nectriaceae</taxon>
        <taxon>Fusarium</taxon>
        <taxon>Fusarium oxysporum species complex</taxon>
    </lineage>
</organism>
<reference evidence="5" key="1">
    <citation type="submission" date="2007-04" db="EMBL/GenBank/DDBJ databases">
        <authorList>
            <consortium name="The Broad Institute Genome Sequencing Platform"/>
            <person name="Birren B."/>
            <person name="Lander E."/>
            <person name="Galagan J."/>
            <person name="Nusbaum C."/>
            <person name="Devon K."/>
            <person name="Ma L.-J."/>
            <person name="Jaffe D."/>
            <person name="Butler J."/>
            <person name="Alvarez P."/>
            <person name="Gnerre S."/>
            <person name="Grabherr M."/>
            <person name="Kleber M."/>
            <person name="Mauceli E."/>
            <person name="Brockman W."/>
            <person name="MacCallum I.A."/>
            <person name="Young S."/>
            <person name="LaButti K."/>
            <person name="DeCaprio D."/>
            <person name="Crawford M."/>
            <person name="Koehrsen M."/>
            <person name="Engels R."/>
            <person name="Montgomery P."/>
            <person name="Pearson M."/>
            <person name="Howarth C."/>
            <person name="Larson L."/>
            <person name="White J."/>
            <person name="O'Leary S."/>
            <person name="Kodira C."/>
            <person name="Zeng Q."/>
            <person name="Yandava C."/>
            <person name="Alvarado L."/>
            <person name="Kistler C."/>
            <person name="Shim W.-B."/>
            <person name="Kang S."/>
            <person name="Woloshuk C."/>
        </authorList>
    </citation>
    <scope>NUCLEOTIDE SEQUENCE</scope>
    <source>
        <strain evidence="5">4287</strain>
    </source>
</reference>
<dbReference type="OrthoDB" id="5835829at2759"/>
<sequence>MALNRIKSHGPGHVAIDDVNIGNGPSSDVISDGRVRIQFHDNPQALATWCDRFQGSFAGELPGVEHLEPSKPRRTNSIAFLPDVEKPTCGPRLNIAIHIVGSRGDVQPFIPIAQILMKPPHGHRIRICTHPVFKDFVEAQGVEFFSIRGDPEALMAYMVKNPGLIPSRESFKGGEVGKRRREMAEIINGAWRSCIEAGDGMGEGVTAANVQCAEDLFIADVIIANPPSMAHIHCAEKLSIPLHMVFTMPWSPTKAFPHPLAAMSYGDADARVANYLSFMMTELLTWQGLGDLINKFRTQTLHLDPVSPMWGYQLLSRLRVPYSYLWSESLLPKPFDWPSHLNITGFSFLPLAHSYTPPPDLVEFLETGPIPIYVGFGSIVVDDPQALTQLIFQAIEIAGVRAIVSKGWGGVGAGGDVPDGVYLIGNCPHDWLFQRVSVVVHHGGAGTTAAGIAAGQPTVIIPFFGDQPFWSQMVARAGAGPTSVPFKELTAEILAESITLALQPEVQEVAQEMAGHIAEEDGAVQAAMDITDRLEVDKLRCDICPERLATWLHRKTGAHLSGFTASCLVDQGLIQPADLKLLRHKHWYVDEGAEEPITGVIAAASGFVAAVGTATSDYLQRLKSPAPPRPSRRRLSSKSHFTPTEEHQAHDGILRPVIGPAALTTMEMENIAIRLATKSLRNGDPTIAASNIVPSIRNRHKASWRAHEEGKNGRAYYVIRATGRYACDLAKAGAKAPVALIYNVANGFHNAPSHGFAGIEVRRRDEITGLGSGLKTAGKEFTLGIWEAFSGLVTKPYNDTKQRGARGLGKGMLRGGLGFISNLGSAIFGLPGYTLKGIEKELAKHHLTKLKAEVLLIRLRQGINDWREAPVEERQEAVRRWNALVSK</sequence>
<dbReference type="VEuPathDB" id="FungiDB:FOXG_08871"/>
<evidence type="ECO:0000259" key="4">
    <source>
        <dbReference type="Pfam" id="PF06722"/>
    </source>
</evidence>
<evidence type="ECO:0000259" key="3">
    <source>
        <dbReference type="Pfam" id="PF03033"/>
    </source>
</evidence>
<dbReference type="PANTHER" id="PTHR48050">
    <property type="entry name" value="STEROL 3-BETA-GLUCOSYLTRANSFERASE"/>
    <property type="match status" value="1"/>
</dbReference>
<dbReference type="RefSeq" id="XP_018245857.1">
    <property type="nucleotide sequence ID" value="XM_018387898.1"/>
</dbReference>
<dbReference type="GO" id="GO:0005975">
    <property type="term" value="P:carbohydrate metabolic process"/>
    <property type="evidence" value="ECO:0007669"/>
    <property type="project" value="InterPro"/>
</dbReference>
<dbReference type="KEGG" id="fox:FOXG_08871"/>
<dbReference type="FunFam" id="3.40.50.2000:FF:000268">
    <property type="entry name" value="Glycosyltransferase family 1 protein"/>
    <property type="match status" value="1"/>
</dbReference>
<keyword evidence="1" id="KW-0808">Transferase</keyword>
<dbReference type="InterPro" id="IPR004276">
    <property type="entry name" value="GlycoTrans_28_N"/>
</dbReference>
<evidence type="ECO:0000256" key="1">
    <source>
        <dbReference type="ARBA" id="ARBA00022679"/>
    </source>
</evidence>
<dbReference type="InterPro" id="IPR002213">
    <property type="entry name" value="UDP_glucos_trans"/>
</dbReference>
<dbReference type="AlphaFoldDB" id="A0A0J9WNS9"/>
<dbReference type="Proteomes" id="UP000009097">
    <property type="component" value="Unassembled WGS sequence"/>
</dbReference>
<dbReference type="PANTHER" id="PTHR48050:SF13">
    <property type="entry name" value="STEROL 3-BETA-GLUCOSYLTRANSFERASE UGT80A2"/>
    <property type="match status" value="1"/>
</dbReference>
<dbReference type="SUPFAM" id="SSF53756">
    <property type="entry name" value="UDP-Glycosyltransferase/glycogen phosphorylase"/>
    <property type="match status" value="1"/>
</dbReference>
<dbReference type="InterPro" id="IPR050426">
    <property type="entry name" value="Glycosyltransferase_28"/>
</dbReference>
<accession>A0A0J9WNS9</accession>
<evidence type="ECO:0000313" key="5">
    <source>
        <dbReference type="EMBL" id="KNB07812.1"/>
    </source>
</evidence>
<protein>
    <submittedName>
        <fullName evidence="5">Uncharacterized protein</fullName>
    </submittedName>
</protein>
<dbReference type="Pfam" id="PF06722">
    <property type="entry name" value="EryCIII-like_C"/>
    <property type="match status" value="1"/>
</dbReference>
<dbReference type="EMBL" id="DS231706">
    <property type="protein sequence ID" value="KNB07812.1"/>
    <property type="molecule type" value="Genomic_DNA"/>
</dbReference>
<dbReference type="GeneID" id="28950472"/>
<dbReference type="InterPro" id="IPR010610">
    <property type="entry name" value="EryCIII-like_C"/>
</dbReference>
<gene>
    <name evidence="5" type="ORF">FOXG_08871</name>
</gene>
<dbReference type="Gene3D" id="3.40.50.2000">
    <property type="entry name" value="Glycogen Phosphorylase B"/>
    <property type="match status" value="2"/>
</dbReference>